<name>A0A8S5VTK5_9CAUD</name>
<evidence type="ECO:0000313" key="1">
    <source>
        <dbReference type="EMBL" id="DAG97938.1"/>
    </source>
</evidence>
<protein>
    <submittedName>
        <fullName evidence="1">Uncharacterized protein</fullName>
    </submittedName>
</protein>
<accession>A0A8S5VTK5</accession>
<dbReference type="EMBL" id="BK035393">
    <property type="protein sequence ID" value="DAG97938.1"/>
    <property type="molecule type" value="Genomic_DNA"/>
</dbReference>
<sequence length="44" mass="5468">MNDNRKTMKDYQRIIERKWLKMVELKRGTFLVLEDIQWGRNSVK</sequence>
<organism evidence="1">
    <name type="scientific">Ackermannviridae sp</name>
    <dbReference type="NCBI Taxonomy" id="2831612"/>
    <lineage>
        <taxon>Viruses</taxon>
        <taxon>Duplodnaviria</taxon>
        <taxon>Heunggongvirae</taxon>
        <taxon>Uroviricota</taxon>
        <taxon>Caudoviricetes</taxon>
        <taxon>Pantevenvirales</taxon>
        <taxon>Ackermannviridae</taxon>
    </lineage>
</organism>
<reference evidence="1" key="1">
    <citation type="journal article" date="2021" name="Proc. Natl. Acad. Sci. U.S.A.">
        <title>A Catalog of Tens of Thousands of Viruses from Human Metagenomes Reveals Hidden Associations with Chronic Diseases.</title>
        <authorList>
            <person name="Tisza M.J."/>
            <person name="Buck C.B."/>
        </authorList>
    </citation>
    <scope>NUCLEOTIDE SEQUENCE</scope>
    <source>
        <strain evidence="1">CtASH1</strain>
    </source>
</reference>
<proteinExistence type="predicted"/>